<evidence type="ECO:0000313" key="2">
    <source>
        <dbReference type="EMBL" id="QYC30825.1"/>
    </source>
</evidence>
<evidence type="ECO:0000256" key="1">
    <source>
        <dbReference type="SAM" id="Phobius"/>
    </source>
</evidence>
<gene>
    <name evidence="2" type="ORF">HGD80_03455</name>
</gene>
<dbReference type="EMBL" id="CP066882">
    <property type="protein sequence ID" value="QYC30825.1"/>
    <property type="molecule type" value="Genomic_DNA"/>
</dbReference>
<keyword evidence="1" id="KW-1133">Transmembrane helix</keyword>
<proteinExistence type="predicted"/>
<protein>
    <submittedName>
        <fullName evidence="2">Uncharacterized protein</fullName>
    </submittedName>
</protein>
<keyword evidence="1" id="KW-0812">Transmembrane</keyword>
<accession>A0ABX8TNT2</accession>
<keyword evidence="1" id="KW-0472">Membrane</keyword>
<dbReference type="Proteomes" id="UP000825369">
    <property type="component" value="Chromosome"/>
</dbReference>
<feature type="transmembrane region" description="Helical" evidence="1">
    <location>
        <begin position="52"/>
        <end position="70"/>
    </location>
</feature>
<dbReference type="RefSeq" id="WP_219474490.1">
    <property type="nucleotide sequence ID" value="NZ_BSCX01000004.1"/>
</dbReference>
<evidence type="ECO:0000313" key="3">
    <source>
        <dbReference type="Proteomes" id="UP000825369"/>
    </source>
</evidence>
<organism evidence="2 3">
    <name type="scientific">Paulownia witches'-broom phytoplasma</name>
    <dbReference type="NCBI Taxonomy" id="39647"/>
    <lineage>
        <taxon>Bacteria</taxon>
        <taxon>Bacillati</taxon>
        <taxon>Mycoplasmatota</taxon>
        <taxon>Mollicutes</taxon>
        <taxon>Acholeplasmatales</taxon>
        <taxon>Acholeplasmataceae</taxon>
        <taxon>Candidatus Phytoplasma</taxon>
        <taxon>16SrI (Aster yellows group)</taxon>
    </lineage>
</organism>
<reference evidence="2 3" key="1">
    <citation type="journal article" date="2021" name="Mol. Plant">
        <title>Genomic insights into the fast growth of paulownias and the formation of Paulownia witches' broom.</title>
        <authorList>
            <person name="Cao Y."/>
            <person name="Sun G."/>
            <person name="Zhai X."/>
            <person name="Xu P."/>
            <person name="Ma L."/>
            <person name="Deng M."/>
            <person name="Zhao Z."/>
            <person name="Yang H."/>
            <person name="Dong Y."/>
            <person name="Shang Z."/>
            <person name="Lv Y."/>
            <person name="Yan L."/>
            <person name="Liu H."/>
            <person name="Cao X."/>
            <person name="Li B."/>
            <person name="Wang Z."/>
            <person name="Zhao X."/>
            <person name="Yu H."/>
            <person name="Wang F."/>
            <person name="Ma W."/>
            <person name="Huang J."/>
            <person name="Fan G."/>
        </authorList>
    </citation>
    <scope>NUCLEOTIDE SEQUENCE [LARGE SCALE GENOMIC DNA]</scope>
    <source>
        <strain evidence="2 3">Zhengzhou</strain>
    </source>
</reference>
<sequence length="101" mass="11839">MRKIQKKAIKTKKSKEIPKLKTKSIQENTKTTSFQTKYSTPIKEDVFKSNKLLLFLHFVACLMIILYVLLRLNVIYYENQIPWLTSGINNFINLFKNLGGK</sequence>
<keyword evidence="3" id="KW-1185">Reference proteome</keyword>
<name>A0ABX8TNT2_9MOLU</name>